<dbReference type="EMBL" id="KQ964464">
    <property type="protein sequence ID" value="KXN71942.1"/>
    <property type="molecule type" value="Genomic_DNA"/>
</dbReference>
<comment type="subcellular location">
    <subcellularLocation>
        <location evidence="2">Nucleus</location>
        <location evidence="2">Nucleolus</location>
    </subcellularLocation>
</comment>
<accession>A0A137PAG4</accession>
<dbReference type="PANTHER" id="PTHR12933">
    <property type="entry name" value="ORF PROTEIN-RELATED"/>
    <property type="match status" value="1"/>
</dbReference>
<sequence length="816" mass="94818">MGKKTAIKRLREAENQSIRTKKSNTRGSAGLSRKQRQQLEDYGTLDALESQFTENGEEGIAANDEKSWTFNAKGELIESKEDQEEETLTKEEETAQTLQKYSDLPILNASQSLLNPLEGLNSKLNKNQKQKSSLSKLMGQFKKSSKRDLLNLSTTKLKAAAVKKERETGENERVKKEKANGTKLTEDFIDHMNDENLTKDISAQANGNADGDFEDAKEDNEEMETDGEEEDVNAETSNEDPFFKHFADNSYSVEHLEVLSTLAKQKKWQVNPLESELSETCGNSVRLSVEEHDYKVNFNSENYKKYDNLDDWFIRNKIQPGWTKYNKRILEENGLNSKSELFTPLQSQLLNQLVQYQDILYPHRTIENTEEIRSTYLLHCLNHAIKVRKEITNNNSKLIMARKEGKPLDDIRDGSYVRPKVLILVPFRSAAYKVIKFFIDIIGAEVENKSRFMQEFYLSPEEDRINKNKPADFIEAFSGHNDDCFRLGLKLTKGSFKLYSNFYDSDILVASPLGLRLIIGNPGDKKRDHDFLSSIEILYMDQVEHMLMQNWDHVTHVFNHLNLTPENPHDCDFSRVKQYVLNDKLPTLRQNLFLSSFLSPELLNLFNNYSLNIAGKIKYKLDYKDQLAKVRTSTKQIFHKVRCANYKDADNLRFKYFTETLLPYLNKNIAELTHTLIFIPVTSTSPEFNLVYLNEYSTVSDSSHDRDYFKQGIHHFLLYTERAHFFRRYHLKGIQRIIFYGLPDNSNYYSELINMIDIPEELKLIHNDIKQSTYPYFSLSLVTQFDQLKWERVIGSSRIEGAMKGKRDILTFYKLE</sequence>
<reference evidence="10 11" key="1">
    <citation type="journal article" date="2015" name="Genome Biol. Evol.">
        <title>Phylogenomic analyses indicate that early fungi evolved digesting cell walls of algal ancestors of land plants.</title>
        <authorList>
            <person name="Chang Y."/>
            <person name="Wang S."/>
            <person name="Sekimoto S."/>
            <person name="Aerts A.L."/>
            <person name="Choi C."/>
            <person name="Clum A."/>
            <person name="LaButti K.M."/>
            <person name="Lindquist E.A."/>
            <person name="Yee Ngan C."/>
            <person name="Ohm R.A."/>
            <person name="Salamov A.A."/>
            <person name="Grigoriev I.V."/>
            <person name="Spatafora J.W."/>
            <person name="Berbee M.L."/>
        </authorList>
    </citation>
    <scope>NUCLEOTIDE SEQUENCE [LARGE SCALE GENOMIC DNA]</scope>
    <source>
        <strain evidence="10 11">NRRL 28638</strain>
    </source>
</reference>
<dbReference type="Proteomes" id="UP000070444">
    <property type="component" value="Unassembled WGS sequence"/>
</dbReference>
<keyword evidence="11" id="KW-1185">Reference proteome</keyword>
<evidence type="ECO:0000256" key="2">
    <source>
        <dbReference type="ARBA" id="ARBA00004604"/>
    </source>
</evidence>
<protein>
    <recommendedName>
        <fullName evidence="4">U3 small nucleolar RNA-associated protein 25</fullName>
    </recommendedName>
    <alternativeName>
        <fullName evidence="6">U three protein 25</fullName>
    </alternativeName>
</protein>
<dbReference type="Pfam" id="PF22916">
    <property type="entry name" value="UTP25_NTPase-like"/>
    <property type="match status" value="1"/>
</dbReference>
<dbReference type="GO" id="GO:0034511">
    <property type="term" value="F:U3 snoRNA binding"/>
    <property type="evidence" value="ECO:0007669"/>
    <property type="project" value="InterPro"/>
</dbReference>
<evidence type="ECO:0000256" key="5">
    <source>
        <dbReference type="ARBA" id="ARBA00023242"/>
    </source>
</evidence>
<dbReference type="OrthoDB" id="10264378at2759"/>
<proteinExistence type="inferred from homology"/>
<feature type="compositionally biased region" description="Low complexity" evidence="7">
    <location>
        <begin position="120"/>
        <end position="137"/>
    </location>
</feature>
<comment type="similarity">
    <text evidence="3">Belongs to the UTP25 family.</text>
</comment>
<evidence type="ECO:0000313" key="11">
    <source>
        <dbReference type="Proteomes" id="UP000070444"/>
    </source>
</evidence>
<dbReference type="GO" id="GO:0000462">
    <property type="term" value="P:maturation of SSU-rRNA from tricistronic rRNA transcript (SSU-rRNA, 5.8S rRNA, LSU-rRNA)"/>
    <property type="evidence" value="ECO:0007669"/>
    <property type="project" value="TreeGrafter"/>
</dbReference>
<organism evidence="10 11">
    <name type="scientific">Conidiobolus coronatus (strain ATCC 28846 / CBS 209.66 / NRRL 28638)</name>
    <name type="common">Delacroixia coronata</name>
    <dbReference type="NCBI Taxonomy" id="796925"/>
    <lineage>
        <taxon>Eukaryota</taxon>
        <taxon>Fungi</taxon>
        <taxon>Fungi incertae sedis</taxon>
        <taxon>Zoopagomycota</taxon>
        <taxon>Entomophthoromycotina</taxon>
        <taxon>Entomophthoromycetes</taxon>
        <taxon>Entomophthorales</taxon>
        <taxon>Ancylistaceae</taxon>
        <taxon>Conidiobolus</taxon>
    </lineage>
</organism>
<keyword evidence="5" id="KW-0539">Nucleus</keyword>
<evidence type="ECO:0000256" key="4">
    <source>
        <dbReference type="ARBA" id="ARBA00015422"/>
    </source>
</evidence>
<feature type="region of interest" description="Disordered" evidence="7">
    <location>
        <begin position="120"/>
        <end position="142"/>
    </location>
</feature>
<dbReference type="GO" id="GO:0032040">
    <property type="term" value="C:small-subunit processome"/>
    <property type="evidence" value="ECO:0007669"/>
    <property type="project" value="TreeGrafter"/>
</dbReference>
<dbReference type="InterPro" id="IPR010678">
    <property type="entry name" value="UTP25"/>
</dbReference>
<dbReference type="AlphaFoldDB" id="A0A137PAG4"/>
<evidence type="ECO:0000259" key="8">
    <source>
        <dbReference type="Pfam" id="PF06862"/>
    </source>
</evidence>
<dbReference type="InterPro" id="IPR053939">
    <property type="entry name" value="UTP25_C"/>
</dbReference>
<evidence type="ECO:0000313" key="10">
    <source>
        <dbReference type="EMBL" id="KXN71942.1"/>
    </source>
</evidence>
<feature type="region of interest" description="Disordered" evidence="7">
    <location>
        <begin position="76"/>
        <end position="96"/>
    </location>
</feature>
<dbReference type="OMA" id="GIMIFIP"/>
<evidence type="ECO:0000256" key="1">
    <source>
        <dbReference type="ARBA" id="ARBA00002883"/>
    </source>
</evidence>
<evidence type="ECO:0000256" key="7">
    <source>
        <dbReference type="SAM" id="MobiDB-lite"/>
    </source>
</evidence>
<evidence type="ECO:0000256" key="3">
    <source>
        <dbReference type="ARBA" id="ARBA00009223"/>
    </source>
</evidence>
<dbReference type="GO" id="GO:0019843">
    <property type="term" value="F:rRNA binding"/>
    <property type="evidence" value="ECO:0007669"/>
    <property type="project" value="TreeGrafter"/>
</dbReference>
<gene>
    <name evidence="10" type="ORF">CONCODRAFT_16596</name>
</gene>
<evidence type="ECO:0000256" key="6">
    <source>
        <dbReference type="ARBA" id="ARBA00031846"/>
    </source>
</evidence>
<dbReference type="Pfam" id="PF06862">
    <property type="entry name" value="Utp25_C"/>
    <property type="match status" value="1"/>
</dbReference>
<feature type="domain" description="UTP25 C-terminal" evidence="8">
    <location>
        <begin position="627"/>
        <end position="812"/>
    </location>
</feature>
<name>A0A137PAG4_CONC2</name>
<feature type="region of interest" description="Disordered" evidence="7">
    <location>
        <begin position="203"/>
        <end position="236"/>
    </location>
</feature>
<feature type="region of interest" description="Disordered" evidence="7">
    <location>
        <begin position="1"/>
        <end position="38"/>
    </location>
</feature>
<dbReference type="InterPro" id="IPR053940">
    <property type="entry name" value="UTP25_NTPase-like"/>
</dbReference>
<comment type="function">
    <text evidence="1">DEAD-box RNA helicase-like protein required for pre-18S rRNA processing, specifically at sites A0, A1, and A2.</text>
</comment>
<evidence type="ECO:0000259" key="9">
    <source>
        <dbReference type="Pfam" id="PF22916"/>
    </source>
</evidence>
<dbReference type="STRING" id="796925.A0A137PAG4"/>
<feature type="compositionally biased region" description="Acidic residues" evidence="7">
    <location>
        <begin position="211"/>
        <end position="233"/>
    </location>
</feature>
<dbReference type="PANTHER" id="PTHR12933:SF0">
    <property type="entry name" value="U3 SMALL NUCLEOLAR RNA-ASSOCIATED PROTEIN 25 HOMOLOG"/>
    <property type="match status" value="1"/>
</dbReference>
<feature type="domain" description="UTP25 NTP hydrolase-like" evidence="9">
    <location>
        <begin position="356"/>
        <end position="617"/>
    </location>
</feature>